<dbReference type="RefSeq" id="WP_171322173.1">
    <property type="nucleotide sequence ID" value="NZ_JABFBC010000001.1"/>
</dbReference>
<comment type="caution">
    <text evidence="2">The sequence shown here is derived from an EMBL/GenBank/DDBJ whole genome shotgun (WGS) entry which is preliminary data.</text>
</comment>
<evidence type="ECO:0000256" key="1">
    <source>
        <dbReference type="SAM" id="SignalP"/>
    </source>
</evidence>
<accession>A0A849KZ71</accession>
<dbReference type="AlphaFoldDB" id="A0A849KZ71"/>
<reference evidence="2 3" key="1">
    <citation type="submission" date="2020-05" db="EMBL/GenBank/DDBJ databases">
        <title>Gimesia benthica sp. nov., a novel planctomycete isolated from a deep-sea water sample of the Northwest Indian Ocean.</title>
        <authorList>
            <person name="Wang J."/>
            <person name="Ruan C."/>
            <person name="Song L."/>
            <person name="Zhu Y."/>
            <person name="Li A."/>
            <person name="Zheng X."/>
            <person name="Wang L."/>
            <person name="Lu Z."/>
            <person name="Huang Y."/>
            <person name="Du W."/>
            <person name="Zhou Y."/>
            <person name="Huang L."/>
            <person name="Dai X."/>
        </authorList>
    </citation>
    <scope>NUCLEOTIDE SEQUENCE [LARGE SCALE GENOMIC DNA]</scope>
    <source>
        <strain evidence="2 3">YYQ-30</strain>
    </source>
</reference>
<feature type="signal peptide" evidence="1">
    <location>
        <begin position="1"/>
        <end position="20"/>
    </location>
</feature>
<dbReference type="EMBL" id="JABFBC010000001">
    <property type="protein sequence ID" value="NNU79312.1"/>
    <property type="molecule type" value="Genomic_DNA"/>
</dbReference>
<evidence type="ECO:0000313" key="3">
    <source>
        <dbReference type="Proteomes" id="UP000572377"/>
    </source>
</evidence>
<evidence type="ECO:0000313" key="2">
    <source>
        <dbReference type="EMBL" id="NNU79312.1"/>
    </source>
</evidence>
<sequence length="87" mass="9114">MKRALITAAALTLTAGAAFANTFSTPLATYDADALTATQKAQIFAVINSDEATSVQQRQIEAILSVDTNAGTETSRAAQAFFEANED</sequence>
<name>A0A849KZ71_9RHOB</name>
<feature type="chain" id="PRO_5032272836" evidence="1">
    <location>
        <begin position="21"/>
        <end position="87"/>
    </location>
</feature>
<organism evidence="2 3">
    <name type="scientific">Halovulum dunhuangense</name>
    <dbReference type="NCBI Taxonomy" id="1505036"/>
    <lineage>
        <taxon>Bacteria</taxon>
        <taxon>Pseudomonadati</taxon>
        <taxon>Pseudomonadota</taxon>
        <taxon>Alphaproteobacteria</taxon>
        <taxon>Rhodobacterales</taxon>
        <taxon>Paracoccaceae</taxon>
        <taxon>Halovulum</taxon>
    </lineage>
</organism>
<dbReference type="Proteomes" id="UP000572377">
    <property type="component" value="Unassembled WGS sequence"/>
</dbReference>
<keyword evidence="1" id="KW-0732">Signal</keyword>
<proteinExistence type="predicted"/>
<keyword evidence="3" id="KW-1185">Reference proteome</keyword>
<gene>
    <name evidence="2" type="ORF">HMH01_02570</name>
</gene>
<protein>
    <submittedName>
        <fullName evidence="2">Uncharacterized protein</fullName>
    </submittedName>
</protein>